<accession>A0A8I1GD99</accession>
<evidence type="ECO:0000313" key="4">
    <source>
        <dbReference type="Proteomes" id="UP000655994"/>
    </source>
</evidence>
<dbReference type="RefSeq" id="WP_199493337.1">
    <property type="nucleotide sequence ID" value="NZ_JAEMOP010000009.1"/>
</dbReference>
<gene>
    <name evidence="1" type="ORF">JHC10_00965</name>
    <name evidence="2" type="ORF">JHC11_12575</name>
</gene>
<dbReference type="EMBL" id="JAEMOS010000002">
    <property type="protein sequence ID" value="MBJ7265504.1"/>
    <property type="molecule type" value="Genomic_DNA"/>
</dbReference>
<evidence type="ECO:0000313" key="2">
    <source>
        <dbReference type="EMBL" id="MBJ7316822.1"/>
    </source>
</evidence>
<dbReference type="Proteomes" id="UP000621390">
    <property type="component" value="Unassembled WGS sequence"/>
</dbReference>
<proteinExistence type="predicted"/>
<keyword evidence="4" id="KW-1185">Reference proteome</keyword>
<protein>
    <submittedName>
        <fullName evidence="2">Uncharacterized protein</fullName>
    </submittedName>
</protein>
<reference evidence="2 4" key="1">
    <citation type="submission" date="2020-09" db="EMBL/GenBank/DDBJ databases">
        <title>Draft Genomes of Bacterial Isolates from North Pond Shallow Sediments.</title>
        <authorList>
            <person name="Kiel Reese B."/>
            <person name="Mullis M."/>
            <person name="Weisend R.E."/>
        </authorList>
    </citation>
    <scope>NUCLEOTIDE SEQUENCE</scope>
    <source>
        <strain evidence="2">KJE-2</strain>
        <strain evidence="1 4">KJE-3</strain>
    </source>
</reference>
<dbReference type="EMBL" id="JAEMOP010000009">
    <property type="protein sequence ID" value="MBJ7316822.1"/>
    <property type="molecule type" value="Genomic_DNA"/>
</dbReference>
<dbReference type="AlphaFoldDB" id="A0A8I1GD99"/>
<name>A0A8I1GD99_9GAMM</name>
<comment type="caution">
    <text evidence="2">The sequence shown here is derived from an EMBL/GenBank/DDBJ whole genome shotgun (WGS) entry which is preliminary data.</text>
</comment>
<evidence type="ECO:0000313" key="3">
    <source>
        <dbReference type="Proteomes" id="UP000621390"/>
    </source>
</evidence>
<sequence length="149" mass="16478">MKAKQPFIIENAKLSATDQVGDGYITDNEVIVYTGSAHSDNAGFIAMLLMCDGPLRVKGVTPIKISHPLTNIGSAEVLAAKWVEVNRPSDVQVEIQNWLEGIGLKDHEARRIFELFLRYMMIGSLSNIQLNFKQKSQLQVVSSDSNKSS</sequence>
<organism evidence="2 3">
    <name type="scientific">Idiomarina abyssalis</name>
    <dbReference type="NCBI Taxonomy" id="86102"/>
    <lineage>
        <taxon>Bacteria</taxon>
        <taxon>Pseudomonadati</taxon>
        <taxon>Pseudomonadota</taxon>
        <taxon>Gammaproteobacteria</taxon>
        <taxon>Alteromonadales</taxon>
        <taxon>Idiomarinaceae</taxon>
        <taxon>Idiomarina</taxon>
    </lineage>
</organism>
<dbReference type="Proteomes" id="UP000655994">
    <property type="component" value="Unassembled WGS sequence"/>
</dbReference>
<evidence type="ECO:0000313" key="1">
    <source>
        <dbReference type="EMBL" id="MBJ7265504.1"/>
    </source>
</evidence>